<dbReference type="GO" id="GO:0008168">
    <property type="term" value="F:methyltransferase activity"/>
    <property type="evidence" value="ECO:0007669"/>
    <property type="project" value="UniProtKB-KW"/>
</dbReference>
<protein>
    <submittedName>
        <fullName evidence="1">Class I SAM-dependent methyltransferase</fullName>
    </submittedName>
</protein>
<reference evidence="1 2" key="1">
    <citation type="submission" date="2020-04" db="EMBL/GenBank/DDBJ databases">
        <title>Zoogloea sp. G-4-1-14 isolated from soil.</title>
        <authorList>
            <person name="Dahal R.H."/>
        </authorList>
    </citation>
    <scope>NUCLEOTIDE SEQUENCE [LARGE SCALE GENOMIC DNA]</scope>
    <source>
        <strain evidence="1 2">G-4-1-14</strain>
    </source>
</reference>
<proteinExistence type="predicted"/>
<dbReference type="GO" id="GO:0032259">
    <property type="term" value="P:methylation"/>
    <property type="evidence" value="ECO:0007669"/>
    <property type="project" value="UniProtKB-KW"/>
</dbReference>
<dbReference type="InterPro" id="IPR029063">
    <property type="entry name" value="SAM-dependent_MTases_sf"/>
</dbReference>
<dbReference type="CDD" id="cd02440">
    <property type="entry name" value="AdoMet_MTases"/>
    <property type="match status" value="1"/>
</dbReference>
<keyword evidence="2" id="KW-1185">Reference proteome</keyword>
<dbReference type="RefSeq" id="WP_169148527.1">
    <property type="nucleotide sequence ID" value="NZ_JABBGA010000045.1"/>
</dbReference>
<keyword evidence="1" id="KW-0489">Methyltransferase</keyword>
<evidence type="ECO:0000313" key="1">
    <source>
        <dbReference type="EMBL" id="NML29028.1"/>
    </source>
</evidence>
<dbReference type="PANTHER" id="PTHR43861">
    <property type="entry name" value="TRANS-ACONITATE 2-METHYLTRANSFERASE-RELATED"/>
    <property type="match status" value="1"/>
</dbReference>
<dbReference type="Gene3D" id="3.40.50.150">
    <property type="entry name" value="Vaccinia Virus protein VP39"/>
    <property type="match status" value="1"/>
</dbReference>
<evidence type="ECO:0000313" key="2">
    <source>
        <dbReference type="Proteomes" id="UP000580043"/>
    </source>
</evidence>
<comment type="caution">
    <text evidence="1">The sequence shown here is derived from an EMBL/GenBank/DDBJ whole genome shotgun (WGS) entry which is preliminary data.</text>
</comment>
<dbReference type="Proteomes" id="UP000580043">
    <property type="component" value="Unassembled WGS sequence"/>
</dbReference>
<keyword evidence="1" id="KW-0808">Transferase</keyword>
<dbReference type="AlphaFoldDB" id="A0A848G9R5"/>
<name>A0A848G9R5_9RHOO</name>
<organism evidence="1 2">
    <name type="scientific">Zoogloea dura</name>
    <dbReference type="NCBI Taxonomy" id="2728840"/>
    <lineage>
        <taxon>Bacteria</taxon>
        <taxon>Pseudomonadati</taxon>
        <taxon>Pseudomonadota</taxon>
        <taxon>Betaproteobacteria</taxon>
        <taxon>Rhodocyclales</taxon>
        <taxon>Zoogloeaceae</taxon>
        <taxon>Zoogloea</taxon>
    </lineage>
</organism>
<gene>
    <name evidence="1" type="ORF">HHL15_25090</name>
</gene>
<dbReference type="Pfam" id="PF13489">
    <property type="entry name" value="Methyltransf_23"/>
    <property type="match status" value="1"/>
</dbReference>
<dbReference type="SUPFAM" id="SSF53335">
    <property type="entry name" value="S-adenosyl-L-methionine-dependent methyltransferases"/>
    <property type="match status" value="1"/>
</dbReference>
<dbReference type="EMBL" id="JABBGA010000045">
    <property type="protein sequence ID" value="NML29028.1"/>
    <property type="molecule type" value="Genomic_DNA"/>
</dbReference>
<accession>A0A848G9R5</accession>
<sequence length="240" mass="26442">MPASEKAILEDIAVRSVYALGANAASTQYCFRVLQRFLVDGDILELGPAEGVMTGMLVSTGRNITCVEGAEAFCQPLSERFPTVEVVHSIFEEYQPRKQFANIIMGHVLEHVEDPVAILRQAREWLLPGGILFAAVPNARSLHRQAGVVMGVLEAENALNDMDRRHGHRRVFDPEGFRQVFLRAGLSIGFFGGYFLKPVSSGQIEANWSEDMLQAFMVLGERYPDIAGEIYVVASRGGTA</sequence>